<gene>
    <name evidence="3" type="ORF">EMAD1354_LOCUS2386</name>
</gene>
<proteinExistence type="predicted"/>
<reference evidence="3" key="1">
    <citation type="submission" date="2021-01" db="EMBL/GenBank/DDBJ databases">
        <authorList>
            <person name="Corre E."/>
            <person name="Pelletier E."/>
            <person name="Niang G."/>
            <person name="Scheremetjew M."/>
            <person name="Finn R."/>
            <person name="Kale V."/>
            <person name="Holt S."/>
            <person name="Cochrane G."/>
            <person name="Meng A."/>
            <person name="Brown T."/>
            <person name="Cohen L."/>
        </authorList>
    </citation>
    <scope>NUCLEOTIDE SEQUENCE</scope>
    <source>
        <strain evidence="3">CCMP3276</strain>
    </source>
</reference>
<dbReference type="GO" id="GO:0032259">
    <property type="term" value="P:methylation"/>
    <property type="evidence" value="ECO:0007669"/>
    <property type="project" value="InterPro"/>
</dbReference>
<dbReference type="EMBL" id="HBFE01003593">
    <property type="protein sequence ID" value="CAD8726306.1"/>
    <property type="molecule type" value="Transcribed_RNA"/>
</dbReference>
<organism evidence="3">
    <name type="scientific">Erythrolobus madagascarensis</name>
    <dbReference type="NCBI Taxonomy" id="708628"/>
    <lineage>
        <taxon>Eukaryota</taxon>
        <taxon>Rhodophyta</taxon>
        <taxon>Bangiophyceae</taxon>
        <taxon>Porphyridiales</taxon>
        <taxon>Porphyridiaceae</taxon>
        <taxon>Erythrolobus</taxon>
    </lineage>
</organism>
<evidence type="ECO:0000313" key="3">
    <source>
        <dbReference type="EMBL" id="CAD8726306.1"/>
    </source>
</evidence>
<dbReference type="InterPro" id="IPR050210">
    <property type="entry name" value="tRNA_Adenine-N(6)_MTase"/>
</dbReference>
<sequence length="364" mass="40404">MLAFLVLIGPESARRCGAVCMSRRPPLMCSDGDDAARTARRSRPGDEGARGLTYTRRKRDAWAAEDLERLPEVLRPAPDETLDLILRKKVLLLQARRGYRANTDSQMLALFAVECLQEPPDLLLDLGAANGLVSILLAGTFPACQAHLVELQASLADRANRNLQLNGISASRSRVIEADIAQPLELPKKYDLVVSNPPYYPRDTYRALPRGTEKRLAHIESSADLSQFALAMRKNLAENGVGCFIQDFSQQVRLIEAIQSSGLRITRVGHVFHTEVDLEPLRVLVAVSLPNKDQDESFNTVGCTDTTSPSLLPSPCRIVLHPGDNPASTTYTEDHEDWLRRLPRPPFVIGRLRPEYDHDEGENA</sequence>
<dbReference type="GO" id="GO:0008757">
    <property type="term" value="F:S-adenosylmethionine-dependent methyltransferase activity"/>
    <property type="evidence" value="ECO:0007669"/>
    <property type="project" value="UniProtKB-ARBA"/>
</dbReference>
<evidence type="ECO:0000259" key="2">
    <source>
        <dbReference type="Pfam" id="PF05175"/>
    </source>
</evidence>
<protein>
    <recommendedName>
        <fullName evidence="2">Methyltransferase small domain-containing protein</fullName>
    </recommendedName>
</protein>
<accession>A0A7S0XNI7</accession>
<dbReference type="PANTHER" id="PTHR47739">
    <property type="entry name" value="TRNA1(VAL) (ADENINE(37)-N6)-METHYLTRANSFERASE"/>
    <property type="match status" value="1"/>
</dbReference>
<dbReference type="SUPFAM" id="SSF53335">
    <property type="entry name" value="S-adenosyl-L-methionine-dependent methyltransferases"/>
    <property type="match status" value="1"/>
</dbReference>
<dbReference type="GO" id="GO:0003676">
    <property type="term" value="F:nucleic acid binding"/>
    <property type="evidence" value="ECO:0007669"/>
    <property type="project" value="InterPro"/>
</dbReference>
<dbReference type="Gene3D" id="3.40.50.150">
    <property type="entry name" value="Vaccinia Virus protein VP39"/>
    <property type="match status" value="1"/>
</dbReference>
<dbReference type="InterPro" id="IPR029063">
    <property type="entry name" value="SAM-dependent_MTases_sf"/>
</dbReference>
<dbReference type="AlphaFoldDB" id="A0A7S0XNI7"/>
<dbReference type="Pfam" id="PF05175">
    <property type="entry name" value="MTS"/>
    <property type="match status" value="1"/>
</dbReference>
<dbReference type="PANTHER" id="PTHR47739:SF1">
    <property type="entry name" value="TRNA1(VAL) (ADENINE(37)-N6)-METHYLTRANSFERASE"/>
    <property type="match status" value="1"/>
</dbReference>
<dbReference type="CDD" id="cd02440">
    <property type="entry name" value="AdoMet_MTases"/>
    <property type="match status" value="1"/>
</dbReference>
<feature type="domain" description="Methyltransferase small" evidence="2">
    <location>
        <begin position="113"/>
        <end position="199"/>
    </location>
</feature>
<feature type="region of interest" description="Disordered" evidence="1">
    <location>
        <begin position="31"/>
        <end position="50"/>
    </location>
</feature>
<evidence type="ECO:0000256" key="1">
    <source>
        <dbReference type="SAM" id="MobiDB-lite"/>
    </source>
</evidence>
<dbReference type="InterPro" id="IPR002052">
    <property type="entry name" value="DNA_methylase_N6_adenine_CS"/>
</dbReference>
<dbReference type="PROSITE" id="PS00092">
    <property type="entry name" value="N6_MTASE"/>
    <property type="match status" value="1"/>
</dbReference>
<name>A0A7S0XNI7_9RHOD</name>
<dbReference type="InterPro" id="IPR007848">
    <property type="entry name" value="Small_mtfrase_dom"/>
</dbReference>